<evidence type="ECO:0000313" key="8">
    <source>
        <dbReference type="Proteomes" id="UP001597546"/>
    </source>
</evidence>
<dbReference type="RefSeq" id="WP_379040819.1">
    <property type="nucleotide sequence ID" value="NZ_JBHSKW010000005.1"/>
</dbReference>
<dbReference type="PROSITE" id="PS51257">
    <property type="entry name" value="PROKAR_LIPOPROTEIN"/>
    <property type="match status" value="1"/>
</dbReference>
<feature type="chain" id="PRO_5045222618" evidence="5">
    <location>
        <begin position="21"/>
        <end position="414"/>
    </location>
</feature>
<protein>
    <submittedName>
        <fullName evidence="7">Peroxiredoxin family protein</fullName>
        <ecNumber evidence="7">1.11.1.24</ecNumber>
    </submittedName>
</protein>
<evidence type="ECO:0000256" key="1">
    <source>
        <dbReference type="ARBA" id="ARBA00004196"/>
    </source>
</evidence>
<dbReference type="SUPFAM" id="SSF52833">
    <property type="entry name" value="Thioredoxin-like"/>
    <property type="match status" value="1"/>
</dbReference>
<feature type="domain" description="Thioredoxin" evidence="6">
    <location>
        <begin position="249"/>
        <end position="406"/>
    </location>
</feature>
<evidence type="ECO:0000259" key="6">
    <source>
        <dbReference type="PROSITE" id="PS51352"/>
    </source>
</evidence>
<sequence>MKLKTHALSLFLLTFIFLSACDKPSHQLSTGVWRGALITASGAEIPFNFEVIDSLNAYTIYIINGEERFEVKEISTDGDSIHIKMPLFDSEIKGILKDNKIEGVWTKFLADTNVEMPFYAKTNTNWRISEKLSSSKFNVNGKWATTFITDDGKDTTYAVGEFHQKQAKVTGTFLTSTGDYRYLDGAVSGNKLSLSTFDGSHAFLFTATINPDSTLSDGKFYSGLSYIENFTAKKDSTAKLPDAYGLTFLKNNDEKLHFSFPNLNKEQVSLSDEKFKNKVVILQMFGSWCPNCMDESAYLAKFYSKYKNRGVEILGLAYERTRDFEKSKKNVERMKNRFDMDYDLLITGFTNDKEDAAKSLPMLNKVIAFPTMIILDKKGDVRKIHTGFSGPGTGKHYLEFTQEFEKLIDDMIKE</sequence>
<dbReference type="PANTHER" id="PTHR42852">
    <property type="entry name" value="THIOL:DISULFIDE INTERCHANGE PROTEIN DSBE"/>
    <property type="match status" value="1"/>
</dbReference>
<accession>A0ABW5TNU4</accession>
<keyword evidence="4" id="KW-0676">Redox-active center</keyword>
<dbReference type="PROSITE" id="PS51352">
    <property type="entry name" value="THIOREDOXIN_2"/>
    <property type="match status" value="1"/>
</dbReference>
<keyword evidence="3" id="KW-1015">Disulfide bond</keyword>
<dbReference type="EC" id="1.11.1.24" evidence="7"/>
<proteinExistence type="predicted"/>
<keyword evidence="7" id="KW-0560">Oxidoreductase</keyword>
<dbReference type="EMBL" id="JBHULV010000008">
    <property type="protein sequence ID" value="MFD2730433.1"/>
    <property type="molecule type" value="Genomic_DNA"/>
</dbReference>
<keyword evidence="7" id="KW-0575">Peroxidase</keyword>
<gene>
    <name evidence="7" type="ORF">ACFSSE_01845</name>
</gene>
<comment type="caution">
    <text evidence="7">The sequence shown here is derived from an EMBL/GenBank/DDBJ whole genome shotgun (WGS) entry which is preliminary data.</text>
</comment>
<dbReference type="CDD" id="cd02966">
    <property type="entry name" value="TlpA_like_family"/>
    <property type="match status" value="1"/>
</dbReference>
<dbReference type="GO" id="GO:0140824">
    <property type="term" value="F:thioredoxin-dependent peroxiredoxin activity"/>
    <property type="evidence" value="ECO:0007669"/>
    <property type="project" value="UniProtKB-EC"/>
</dbReference>
<dbReference type="InterPro" id="IPR013766">
    <property type="entry name" value="Thioredoxin_domain"/>
</dbReference>
<dbReference type="InterPro" id="IPR050553">
    <property type="entry name" value="Thioredoxin_ResA/DsbE_sf"/>
</dbReference>
<organism evidence="7 8">
    <name type="scientific">Pedobacter alpinus</name>
    <dbReference type="NCBI Taxonomy" id="1590643"/>
    <lineage>
        <taxon>Bacteria</taxon>
        <taxon>Pseudomonadati</taxon>
        <taxon>Bacteroidota</taxon>
        <taxon>Sphingobacteriia</taxon>
        <taxon>Sphingobacteriales</taxon>
        <taxon>Sphingobacteriaceae</taxon>
        <taxon>Pedobacter</taxon>
    </lineage>
</organism>
<keyword evidence="8" id="KW-1185">Reference proteome</keyword>
<keyword evidence="5" id="KW-0732">Signal</keyword>
<dbReference type="InterPro" id="IPR036249">
    <property type="entry name" value="Thioredoxin-like_sf"/>
</dbReference>
<name>A0ABW5TNU4_9SPHI</name>
<dbReference type="Gene3D" id="3.40.30.10">
    <property type="entry name" value="Glutaredoxin"/>
    <property type="match status" value="1"/>
</dbReference>
<evidence type="ECO:0000313" key="7">
    <source>
        <dbReference type="EMBL" id="MFD2730433.1"/>
    </source>
</evidence>
<reference evidence="8" key="1">
    <citation type="journal article" date="2019" name="Int. J. Syst. Evol. Microbiol.">
        <title>The Global Catalogue of Microorganisms (GCM) 10K type strain sequencing project: providing services to taxonomists for standard genome sequencing and annotation.</title>
        <authorList>
            <consortium name="The Broad Institute Genomics Platform"/>
            <consortium name="The Broad Institute Genome Sequencing Center for Infectious Disease"/>
            <person name="Wu L."/>
            <person name="Ma J."/>
        </authorList>
    </citation>
    <scope>NUCLEOTIDE SEQUENCE [LARGE SCALE GENOMIC DNA]</scope>
    <source>
        <strain evidence="8">KCTC 42456</strain>
    </source>
</reference>
<evidence type="ECO:0000256" key="3">
    <source>
        <dbReference type="ARBA" id="ARBA00023157"/>
    </source>
</evidence>
<dbReference type="Proteomes" id="UP001597546">
    <property type="component" value="Unassembled WGS sequence"/>
</dbReference>
<evidence type="ECO:0000256" key="4">
    <source>
        <dbReference type="ARBA" id="ARBA00023284"/>
    </source>
</evidence>
<dbReference type="Pfam" id="PF08534">
    <property type="entry name" value="Redoxin"/>
    <property type="match status" value="1"/>
</dbReference>
<evidence type="ECO:0000256" key="5">
    <source>
        <dbReference type="SAM" id="SignalP"/>
    </source>
</evidence>
<dbReference type="PANTHER" id="PTHR42852:SF6">
    <property type="entry name" value="THIOL:DISULFIDE INTERCHANGE PROTEIN DSBE"/>
    <property type="match status" value="1"/>
</dbReference>
<dbReference type="InterPro" id="IPR013740">
    <property type="entry name" value="Redoxin"/>
</dbReference>
<feature type="signal peptide" evidence="5">
    <location>
        <begin position="1"/>
        <end position="20"/>
    </location>
</feature>
<comment type="subcellular location">
    <subcellularLocation>
        <location evidence="1">Cell envelope</location>
    </subcellularLocation>
</comment>
<evidence type="ECO:0000256" key="2">
    <source>
        <dbReference type="ARBA" id="ARBA00022748"/>
    </source>
</evidence>
<keyword evidence="2" id="KW-0201">Cytochrome c-type biogenesis</keyword>